<dbReference type="AlphaFoldDB" id="A0A914CUV3"/>
<feature type="signal peptide" evidence="1">
    <location>
        <begin position="1"/>
        <end position="18"/>
    </location>
</feature>
<sequence>MKVFFAICLALYIGFCAAQTPTPAACPAAGITQISTCYAAYFKNLNFTSTPPFLTYVQVMDKFLIQGVSAFKTICTWSTTRQTCIGTYDPACATAAAFQQALGTQTKEEAYEYLSAYGTNNWECGPGYSDVVANYYCLENIGMNHRSDILTCLSAYNATVQQNGFSCSALATYTTCYTNVYTKYCGKIGGYIGCNLLKAGALEDVPYCAGQLPTCSKNFEAHKLFGMRHKLAAKRLAQKNHNKGDASKIH</sequence>
<protein>
    <submittedName>
        <fullName evidence="3">Uncharacterized protein</fullName>
    </submittedName>
</protein>
<evidence type="ECO:0000256" key="1">
    <source>
        <dbReference type="SAM" id="SignalP"/>
    </source>
</evidence>
<dbReference type="WBParaSite" id="ACRNAN_scaffold1402.g32466.t1">
    <property type="protein sequence ID" value="ACRNAN_scaffold1402.g32466.t1"/>
    <property type="gene ID" value="ACRNAN_scaffold1402.g32466"/>
</dbReference>
<evidence type="ECO:0000313" key="3">
    <source>
        <dbReference type="WBParaSite" id="ACRNAN_scaffold1402.g32466.t1"/>
    </source>
</evidence>
<keyword evidence="2" id="KW-1185">Reference proteome</keyword>
<dbReference type="Proteomes" id="UP000887540">
    <property type="component" value="Unplaced"/>
</dbReference>
<name>A0A914CUV3_9BILA</name>
<evidence type="ECO:0000313" key="2">
    <source>
        <dbReference type="Proteomes" id="UP000887540"/>
    </source>
</evidence>
<proteinExistence type="predicted"/>
<dbReference type="PANTHER" id="PTHR35014:SF1">
    <property type="entry name" value="INFECTION RESPONSE PROTEIN"/>
    <property type="match status" value="1"/>
</dbReference>
<accession>A0A914CUV3</accession>
<reference evidence="3" key="1">
    <citation type="submission" date="2022-11" db="UniProtKB">
        <authorList>
            <consortium name="WormBaseParasite"/>
        </authorList>
    </citation>
    <scope>IDENTIFICATION</scope>
</reference>
<organism evidence="2 3">
    <name type="scientific">Acrobeloides nanus</name>
    <dbReference type="NCBI Taxonomy" id="290746"/>
    <lineage>
        <taxon>Eukaryota</taxon>
        <taxon>Metazoa</taxon>
        <taxon>Ecdysozoa</taxon>
        <taxon>Nematoda</taxon>
        <taxon>Chromadorea</taxon>
        <taxon>Rhabditida</taxon>
        <taxon>Tylenchina</taxon>
        <taxon>Cephalobomorpha</taxon>
        <taxon>Cephaloboidea</taxon>
        <taxon>Cephalobidae</taxon>
        <taxon>Acrobeloides</taxon>
    </lineage>
</organism>
<feature type="chain" id="PRO_5036951328" evidence="1">
    <location>
        <begin position="19"/>
        <end position="250"/>
    </location>
</feature>
<dbReference type="PANTHER" id="PTHR35014">
    <property type="entry name" value="INFECTION RESPONSE PROTEIN-RELATED"/>
    <property type="match status" value="1"/>
</dbReference>
<keyword evidence="1" id="KW-0732">Signal</keyword>